<evidence type="ECO:0000313" key="4">
    <source>
        <dbReference type="Proteomes" id="UP000184066"/>
    </source>
</evidence>
<keyword evidence="4" id="KW-1185">Reference proteome</keyword>
<dbReference type="Pfam" id="PF09356">
    <property type="entry name" value="Phage_BR0599"/>
    <property type="match status" value="1"/>
</dbReference>
<evidence type="ECO:0000259" key="2">
    <source>
        <dbReference type="Pfam" id="PF09356"/>
    </source>
</evidence>
<gene>
    <name evidence="3" type="ORF">SAMN05216200_11416</name>
</gene>
<organism evidence="3 4">
    <name type="scientific">Oceanicella actignis</name>
    <dbReference type="NCBI Taxonomy" id="1189325"/>
    <lineage>
        <taxon>Bacteria</taxon>
        <taxon>Pseudomonadati</taxon>
        <taxon>Pseudomonadota</taxon>
        <taxon>Alphaproteobacteria</taxon>
        <taxon>Rhodobacterales</taxon>
        <taxon>Paracoccaceae</taxon>
        <taxon>Oceanicella</taxon>
    </lineage>
</organism>
<dbReference type="AlphaFoldDB" id="A0A1M7U1K9"/>
<reference evidence="3 4" key="1">
    <citation type="submission" date="2016-12" db="EMBL/GenBank/DDBJ databases">
        <authorList>
            <person name="Song W.-J."/>
            <person name="Kurnit D.M."/>
        </authorList>
    </citation>
    <scope>NUCLEOTIDE SEQUENCE [LARGE SCALE GENOMIC DNA]</scope>
    <source>
        <strain evidence="3 4">CGMCC 1.10808</strain>
    </source>
</reference>
<accession>A0A1M7U1K9</accession>
<dbReference type="EMBL" id="FRDL01000014">
    <property type="protein sequence ID" value="SHN76885.1"/>
    <property type="molecule type" value="Genomic_DNA"/>
</dbReference>
<dbReference type="InterPro" id="IPR011928">
    <property type="entry name" value="Phage_phiJL001_Gp84"/>
</dbReference>
<feature type="domain" description="Bacteriophage phiJL001 Gp84 C-terminal" evidence="2">
    <location>
        <begin position="194"/>
        <end position="275"/>
    </location>
</feature>
<sequence>MTTPPESYLAGLATGATTRARCWRVTRRDGAVLGFTDHDRPLTFGGVDYEPGAALVASDAAATLGLSADDQEIAGALSSDAITESDLLRGLYDGAEVSVFDVDWTDPAARATLAEYVMGEVERTDATFRGELRSRASALDTKAGRHITNLCDASLGDGRCGVDVTGAPFMRTGVVASAAGLTIEAAEIQDAEAGFFDRGALIWTGGANAGASSVVRLHSRGAGAGVLHLWRAPPYAPQVGDTFEVRAGCPKSWDSCVVKFSNGANFRGFPHVPSEQFAVAFAEPGAAGQDGETGNPQPAPPPQVYGETMQ</sequence>
<protein>
    <recommendedName>
        <fullName evidence="2">Bacteriophage phiJL001 Gp84 C-terminal domain-containing protein</fullName>
    </recommendedName>
</protein>
<dbReference type="NCBIfam" id="TIGR02218">
    <property type="entry name" value="phg_TIGR02218"/>
    <property type="match status" value="1"/>
</dbReference>
<evidence type="ECO:0000256" key="1">
    <source>
        <dbReference type="SAM" id="MobiDB-lite"/>
    </source>
</evidence>
<dbReference type="OrthoDB" id="1633386at2"/>
<dbReference type="Proteomes" id="UP000184066">
    <property type="component" value="Unassembled WGS sequence"/>
</dbReference>
<feature type="region of interest" description="Disordered" evidence="1">
    <location>
        <begin position="284"/>
        <end position="310"/>
    </location>
</feature>
<dbReference type="STRING" id="1189325.SAMN04488119_101406"/>
<dbReference type="InterPro" id="IPR018964">
    <property type="entry name" value="Phage_phiJL001_Gp84_C"/>
</dbReference>
<dbReference type="RefSeq" id="WP_072748426.1">
    <property type="nucleotide sequence ID" value="NZ_FOHL01000001.1"/>
</dbReference>
<dbReference type="Pfam" id="PF09931">
    <property type="entry name" value="Phage_phiJL001_Gp84_N"/>
    <property type="match status" value="1"/>
</dbReference>
<evidence type="ECO:0000313" key="3">
    <source>
        <dbReference type="EMBL" id="SHN76885.1"/>
    </source>
</evidence>
<name>A0A1M7U1K9_9RHOB</name>
<proteinExistence type="predicted"/>